<evidence type="ECO:0000313" key="7">
    <source>
        <dbReference type="Proteomes" id="UP000054097"/>
    </source>
</evidence>
<evidence type="ECO:0000259" key="5">
    <source>
        <dbReference type="Pfam" id="PF20147"/>
    </source>
</evidence>
<organism evidence="6 7">
    <name type="scientific">Serendipita vermifera MAFF 305830</name>
    <dbReference type="NCBI Taxonomy" id="933852"/>
    <lineage>
        <taxon>Eukaryota</taxon>
        <taxon>Fungi</taxon>
        <taxon>Dikarya</taxon>
        <taxon>Basidiomycota</taxon>
        <taxon>Agaricomycotina</taxon>
        <taxon>Agaricomycetes</taxon>
        <taxon>Sebacinales</taxon>
        <taxon>Serendipitaceae</taxon>
        <taxon>Serendipita</taxon>
    </lineage>
</organism>
<dbReference type="Proteomes" id="UP000054097">
    <property type="component" value="Unassembled WGS sequence"/>
</dbReference>
<proteinExistence type="predicted"/>
<feature type="compositionally biased region" description="Polar residues" evidence="4">
    <location>
        <begin position="148"/>
        <end position="158"/>
    </location>
</feature>
<name>A0A0C3AJC6_SERVB</name>
<evidence type="ECO:0000256" key="4">
    <source>
        <dbReference type="SAM" id="MobiDB-lite"/>
    </source>
</evidence>
<keyword evidence="7" id="KW-1185">Reference proteome</keyword>
<dbReference type="AlphaFoldDB" id="A0A0C3AJC6"/>
<gene>
    <name evidence="6" type="ORF">M408DRAFT_331665</name>
</gene>
<dbReference type="EMBL" id="KN824321">
    <property type="protein sequence ID" value="KIM24695.1"/>
    <property type="molecule type" value="Genomic_DNA"/>
</dbReference>
<evidence type="ECO:0000256" key="1">
    <source>
        <dbReference type="ARBA" id="ARBA00004340"/>
    </source>
</evidence>
<keyword evidence="3" id="KW-0964">Secreted</keyword>
<dbReference type="GO" id="GO:0043657">
    <property type="term" value="C:host cell"/>
    <property type="evidence" value="ECO:0007669"/>
    <property type="project" value="UniProtKB-SubCell"/>
</dbReference>
<feature type="domain" description="Crinkler effector protein N-terminal" evidence="5">
    <location>
        <begin position="8"/>
        <end position="108"/>
    </location>
</feature>
<accession>A0A0C3AJC6</accession>
<dbReference type="STRING" id="933852.A0A0C3AJC6"/>
<dbReference type="GO" id="GO:0005576">
    <property type="term" value="C:extracellular region"/>
    <property type="evidence" value="ECO:0007669"/>
    <property type="project" value="UniProtKB-SubCell"/>
</dbReference>
<dbReference type="InterPro" id="IPR045379">
    <property type="entry name" value="Crinkler_N"/>
</dbReference>
<sequence length="931" mass="105133">MATANEYTIYCIIHNQEDTYPFPVNIAPNRTVGELKERIKAKKPDDCAGIDADKLNLYQIDVRDNIQLKDTVREKMSQAPMLLPRATRELSSVYPSTPPKDTIHIAVQLPPPHRKRPASAEIDDPEQRKRAMKEHKTPENHPRDLPTLNITPPGQDSPSLDFVKHTIDRFVDDLRPKIQTLFSKQPRLPTWSPPDTTSDEIKLFYKTVNIPMVKNTPSLLLHNLQEWRSKYGLQLFKDGTYQIVCNTSGSGKTRLLVEGLCRNWGFYFVALKGGDGIGSQDLQATISRMAMSPGWESDIFKDSSKTKTAAKSNETIVNMRMSRLLVARWIIFRAFLDVARECHNGKLPDSIKYDWLLFQILPFHFCGSDPFLDLIKAHLAGVSTDVLDQLDQCNPSTTIGPDFTGGFFYVLDEAQVAGEEYMDCFVDVTGKEKRPVLRPIIQYLVTHEPTTVIVSGTGFSLEHFRLVLASGAAKASLEWDEQYSTGDFTDERVQQDYVKKYLPSSYLSLRSGVSLRNRMYDWLRGRHRFTAQFLQDLINGEWHEDGPAAPHKLLNAYVKLISGFTPIDGDLSLLNAESPVKPPQITGFMWDKIKSDRDLLDDFARVIHTFVLEGRHVSCASQTRNQAVQYGLGRFMPEKTANGEERLEMVAKIDEPLALVCLVRWLASQGKTVDGYLRTNAFFEKGSAFEIVVLLALTRLLQQPTALKDIFEWHELRQEWDGCTGEIVAKRSDGTYGPFDHISEQPLNPSYGVPFHANGPTEVQKWIESGGAGWCIPGNDMGPDLITRVRLDTDEVLLVFIQVKCMFDGNNDTLRAGETADAIRSLIPENYYLTSHTTADKRKQVEQMLTAIRAAGPILLVVAAYPLKPDLDAKSGQVRTQLKRSKYPVALLSRTALATAFFTDQNSDPTIIQELKQRFTFDKEQKQAQRP</sequence>
<feature type="compositionally biased region" description="Basic and acidic residues" evidence="4">
    <location>
        <begin position="125"/>
        <end position="144"/>
    </location>
</feature>
<dbReference type="OrthoDB" id="2393824at2759"/>
<feature type="region of interest" description="Disordered" evidence="4">
    <location>
        <begin position="111"/>
        <end position="158"/>
    </location>
</feature>
<evidence type="ECO:0000256" key="2">
    <source>
        <dbReference type="ARBA" id="ARBA00004613"/>
    </source>
</evidence>
<dbReference type="HOGENOM" id="CLU_010693_2_0_1"/>
<reference evidence="6 7" key="1">
    <citation type="submission" date="2014-04" db="EMBL/GenBank/DDBJ databases">
        <authorList>
            <consortium name="DOE Joint Genome Institute"/>
            <person name="Kuo A."/>
            <person name="Zuccaro A."/>
            <person name="Kohler A."/>
            <person name="Nagy L.G."/>
            <person name="Floudas D."/>
            <person name="Copeland A."/>
            <person name="Barry K.W."/>
            <person name="Cichocki N."/>
            <person name="Veneault-Fourrey C."/>
            <person name="LaButti K."/>
            <person name="Lindquist E.A."/>
            <person name="Lipzen A."/>
            <person name="Lundell T."/>
            <person name="Morin E."/>
            <person name="Murat C."/>
            <person name="Sun H."/>
            <person name="Tunlid A."/>
            <person name="Henrissat B."/>
            <person name="Grigoriev I.V."/>
            <person name="Hibbett D.S."/>
            <person name="Martin F."/>
            <person name="Nordberg H.P."/>
            <person name="Cantor M.N."/>
            <person name="Hua S.X."/>
        </authorList>
    </citation>
    <scope>NUCLEOTIDE SEQUENCE [LARGE SCALE GENOMIC DNA]</scope>
    <source>
        <strain evidence="6 7">MAFF 305830</strain>
    </source>
</reference>
<evidence type="ECO:0000313" key="6">
    <source>
        <dbReference type="EMBL" id="KIM24695.1"/>
    </source>
</evidence>
<comment type="subcellular location">
    <subcellularLocation>
        <location evidence="1">Host cell</location>
    </subcellularLocation>
    <subcellularLocation>
        <location evidence="2">Secreted</location>
    </subcellularLocation>
</comment>
<dbReference type="Pfam" id="PF20147">
    <property type="entry name" value="Crinkler"/>
    <property type="match status" value="1"/>
</dbReference>
<evidence type="ECO:0000256" key="3">
    <source>
        <dbReference type="ARBA" id="ARBA00022525"/>
    </source>
</evidence>
<reference evidence="7" key="2">
    <citation type="submission" date="2015-01" db="EMBL/GenBank/DDBJ databases">
        <title>Evolutionary Origins and Diversification of the Mycorrhizal Mutualists.</title>
        <authorList>
            <consortium name="DOE Joint Genome Institute"/>
            <consortium name="Mycorrhizal Genomics Consortium"/>
            <person name="Kohler A."/>
            <person name="Kuo A."/>
            <person name="Nagy L.G."/>
            <person name="Floudas D."/>
            <person name="Copeland A."/>
            <person name="Barry K.W."/>
            <person name="Cichocki N."/>
            <person name="Veneault-Fourrey C."/>
            <person name="LaButti K."/>
            <person name="Lindquist E.A."/>
            <person name="Lipzen A."/>
            <person name="Lundell T."/>
            <person name="Morin E."/>
            <person name="Murat C."/>
            <person name="Riley R."/>
            <person name="Ohm R."/>
            <person name="Sun H."/>
            <person name="Tunlid A."/>
            <person name="Henrissat B."/>
            <person name="Grigoriev I.V."/>
            <person name="Hibbett D.S."/>
            <person name="Martin F."/>
        </authorList>
    </citation>
    <scope>NUCLEOTIDE SEQUENCE [LARGE SCALE GENOMIC DNA]</scope>
    <source>
        <strain evidence="7">MAFF 305830</strain>
    </source>
</reference>
<protein>
    <recommendedName>
        <fullName evidence="5">Crinkler effector protein N-terminal domain-containing protein</fullName>
    </recommendedName>
</protein>